<feature type="region of interest" description="Disordered" evidence="10">
    <location>
        <begin position="144"/>
        <end position="166"/>
    </location>
</feature>
<evidence type="ECO:0000256" key="6">
    <source>
        <dbReference type="ARBA" id="ARBA00023015"/>
    </source>
</evidence>
<evidence type="ECO:0000256" key="8">
    <source>
        <dbReference type="ARBA" id="ARBA00023242"/>
    </source>
</evidence>
<dbReference type="PROSITE" id="PS50105">
    <property type="entry name" value="SAM_DOMAIN"/>
    <property type="match status" value="1"/>
</dbReference>
<evidence type="ECO:0000256" key="5">
    <source>
        <dbReference type="ARBA" id="ARBA00022833"/>
    </source>
</evidence>
<evidence type="ECO:0000256" key="9">
    <source>
        <dbReference type="PROSITE-ProRule" id="PRU00146"/>
    </source>
</evidence>
<evidence type="ECO:0000259" key="12">
    <source>
        <dbReference type="PROSITE" id="PS50105"/>
    </source>
</evidence>
<comment type="subcellular location">
    <subcellularLocation>
        <location evidence="1">Nucleus</location>
    </subcellularLocation>
</comment>
<feature type="compositionally biased region" description="Polar residues" evidence="10">
    <location>
        <begin position="146"/>
        <end position="166"/>
    </location>
</feature>
<evidence type="ECO:0000256" key="4">
    <source>
        <dbReference type="ARBA" id="ARBA00022771"/>
    </source>
</evidence>
<evidence type="ECO:0000313" key="13">
    <source>
        <dbReference type="EMBL" id="CAK8692610.1"/>
    </source>
</evidence>
<protein>
    <submittedName>
        <fullName evidence="13">Uncharacterized protein</fullName>
    </submittedName>
</protein>
<dbReference type="InterPro" id="IPR019786">
    <property type="entry name" value="Zinc_finger_PHD-type_CS"/>
</dbReference>
<name>A0ABP0GQV0_CLALP</name>
<dbReference type="SMART" id="SM00454">
    <property type="entry name" value="SAM"/>
    <property type="match status" value="1"/>
</dbReference>
<reference evidence="13 14" key="1">
    <citation type="submission" date="2024-02" db="EMBL/GenBank/DDBJ databases">
        <authorList>
            <person name="Daric V."/>
            <person name="Darras S."/>
        </authorList>
    </citation>
    <scope>NUCLEOTIDE SEQUENCE [LARGE SCALE GENOMIC DNA]</scope>
</reference>
<dbReference type="EMBL" id="CAWYQH010000130">
    <property type="protein sequence ID" value="CAK8692610.1"/>
    <property type="molecule type" value="Genomic_DNA"/>
</dbReference>
<keyword evidence="7" id="KW-0804">Transcription</keyword>
<keyword evidence="5" id="KW-0862">Zinc</keyword>
<feature type="domain" description="SAM" evidence="12">
    <location>
        <begin position="189"/>
        <end position="252"/>
    </location>
</feature>
<dbReference type="InterPro" id="IPR013761">
    <property type="entry name" value="SAM/pointed_sf"/>
</dbReference>
<dbReference type="InterPro" id="IPR011011">
    <property type="entry name" value="Znf_FYVE_PHD"/>
</dbReference>
<dbReference type="InterPro" id="IPR019787">
    <property type="entry name" value="Znf_PHD-finger"/>
</dbReference>
<dbReference type="Gene3D" id="1.10.150.50">
    <property type="entry name" value="Transcription Factor, Ets-1"/>
    <property type="match status" value="1"/>
</dbReference>
<evidence type="ECO:0000256" key="3">
    <source>
        <dbReference type="ARBA" id="ARBA00022737"/>
    </source>
</evidence>
<dbReference type="SUPFAM" id="SSF47769">
    <property type="entry name" value="SAM/Pointed domain"/>
    <property type="match status" value="1"/>
</dbReference>
<dbReference type="Gene3D" id="3.30.40.10">
    <property type="entry name" value="Zinc/RING finger domain, C3HC4 (zinc finger)"/>
    <property type="match status" value="1"/>
</dbReference>
<dbReference type="PANTHER" id="PTHR45888:SF4">
    <property type="entry name" value="PHD FINGER PROTEIN 10"/>
    <property type="match status" value="1"/>
</dbReference>
<evidence type="ECO:0000256" key="2">
    <source>
        <dbReference type="ARBA" id="ARBA00022723"/>
    </source>
</evidence>
<organism evidence="13 14">
    <name type="scientific">Clavelina lepadiformis</name>
    <name type="common">Light-bulb sea squirt</name>
    <name type="synonym">Ascidia lepadiformis</name>
    <dbReference type="NCBI Taxonomy" id="159417"/>
    <lineage>
        <taxon>Eukaryota</taxon>
        <taxon>Metazoa</taxon>
        <taxon>Chordata</taxon>
        <taxon>Tunicata</taxon>
        <taxon>Ascidiacea</taxon>
        <taxon>Aplousobranchia</taxon>
        <taxon>Clavelinidae</taxon>
        <taxon>Clavelina</taxon>
    </lineage>
</organism>
<keyword evidence="3" id="KW-0677">Repeat</keyword>
<dbReference type="Proteomes" id="UP001642483">
    <property type="component" value="Unassembled WGS sequence"/>
</dbReference>
<dbReference type="PANTHER" id="PTHR45888">
    <property type="entry name" value="HL01030P-RELATED"/>
    <property type="match status" value="1"/>
</dbReference>
<evidence type="ECO:0000256" key="1">
    <source>
        <dbReference type="ARBA" id="ARBA00004123"/>
    </source>
</evidence>
<keyword evidence="2" id="KW-0479">Metal-binding</keyword>
<keyword evidence="14" id="KW-1185">Reference proteome</keyword>
<dbReference type="InterPro" id="IPR001660">
    <property type="entry name" value="SAM"/>
</dbReference>
<evidence type="ECO:0000256" key="7">
    <source>
        <dbReference type="ARBA" id="ARBA00023163"/>
    </source>
</evidence>
<proteinExistence type="predicted"/>
<dbReference type="InterPro" id="IPR013083">
    <property type="entry name" value="Znf_RING/FYVE/PHD"/>
</dbReference>
<dbReference type="Pfam" id="PF00536">
    <property type="entry name" value="SAM_1"/>
    <property type="match status" value="1"/>
</dbReference>
<dbReference type="Pfam" id="PF00628">
    <property type="entry name" value="PHD"/>
    <property type="match status" value="2"/>
</dbReference>
<keyword evidence="4 9" id="KW-0863">Zinc-finger</keyword>
<dbReference type="SMART" id="SM00249">
    <property type="entry name" value="PHD"/>
    <property type="match status" value="2"/>
</dbReference>
<accession>A0ABP0GQV0</accession>
<keyword evidence="8" id="KW-0539">Nucleus</keyword>
<dbReference type="PROSITE" id="PS50016">
    <property type="entry name" value="ZF_PHD_2"/>
    <property type="match status" value="2"/>
</dbReference>
<gene>
    <name evidence="13" type="ORF">CVLEPA_LOCUS25862</name>
</gene>
<evidence type="ECO:0000256" key="10">
    <source>
        <dbReference type="SAM" id="MobiDB-lite"/>
    </source>
</evidence>
<evidence type="ECO:0000313" key="14">
    <source>
        <dbReference type="Proteomes" id="UP001642483"/>
    </source>
</evidence>
<keyword evidence="6" id="KW-0805">Transcription regulation</keyword>
<dbReference type="InterPro" id="IPR001965">
    <property type="entry name" value="Znf_PHD"/>
</dbReference>
<dbReference type="SUPFAM" id="SSF57903">
    <property type="entry name" value="FYVE/PHD zinc finger"/>
    <property type="match status" value="2"/>
</dbReference>
<feature type="domain" description="PHD-type" evidence="11">
    <location>
        <begin position="17"/>
        <end position="76"/>
    </location>
</feature>
<comment type="caution">
    <text evidence="13">The sequence shown here is derived from an EMBL/GenBank/DDBJ whole genome shotgun (WGS) entry which is preliminary data.</text>
</comment>
<sequence>MKTLPDVSKTNSRSRHTALCDFCLGTSASNKHGVYEEMLFCKDCDAKAHPSCMKYSKALAAKASSYPWQCVECKTCSVCCSSRDGASILFCDACDKAYHMKCHSPEVDDKPEGKWICSSCIDEDLDLNGWEGSIGLPDMVSKKANDVQSDDSSNATGNDATSSNHSSNIAQNYNRISIYDNVIPNSADWTANEVAEYFKSLGFSEQASVFTREEIDGRSLLLLRRADVIAGLSLKLGPAVKIFEHITKLQNASLSKSSYHNGIK</sequence>
<feature type="domain" description="PHD-type" evidence="11">
    <location>
        <begin position="73"/>
        <end position="123"/>
    </location>
</feature>
<evidence type="ECO:0000259" key="11">
    <source>
        <dbReference type="PROSITE" id="PS50016"/>
    </source>
</evidence>
<dbReference type="PROSITE" id="PS01359">
    <property type="entry name" value="ZF_PHD_1"/>
    <property type="match status" value="1"/>
</dbReference>